<organism evidence="2 3">
    <name type="scientific">Sphingomonas xanthus</name>
    <dbReference type="NCBI Taxonomy" id="2594473"/>
    <lineage>
        <taxon>Bacteria</taxon>
        <taxon>Pseudomonadati</taxon>
        <taxon>Pseudomonadota</taxon>
        <taxon>Alphaproteobacteria</taxon>
        <taxon>Sphingomonadales</taxon>
        <taxon>Sphingomonadaceae</taxon>
        <taxon>Sphingomonas</taxon>
    </lineage>
</organism>
<dbReference type="RefSeq" id="WP_147494432.1">
    <property type="nucleotide sequence ID" value="NZ_CP041659.1"/>
</dbReference>
<reference evidence="2 3" key="1">
    <citation type="submission" date="2019-07" db="EMBL/GenBank/DDBJ databases">
        <title>Sphingomonas AE3 Genome sequencing and assembly.</title>
        <authorList>
            <person name="Kim H."/>
        </authorList>
    </citation>
    <scope>NUCLEOTIDE SEQUENCE [LARGE SCALE GENOMIC DNA]</scope>
    <source>
        <strain evidence="2 3">AE3</strain>
    </source>
</reference>
<dbReference type="Pfam" id="PF00583">
    <property type="entry name" value="Acetyltransf_1"/>
    <property type="match status" value="1"/>
</dbReference>
<name>A0A516ISW1_9SPHN</name>
<protein>
    <submittedName>
        <fullName evidence="2">GNAT family N-acetyltransferase</fullName>
    </submittedName>
</protein>
<sequence>MNAARARPAELRLRAGGADDLDDVMRIMTDAFPPCFGEAWTRSQCAGILPLAGVSLTMADHDQHAIGFALARTIMDESELLLIAVEVAGQGQGAGRLLVEDFIAQARAQGASRLHLEVRDGNSAVSLYQSAGFVPAGRRRAYYKAADGRRHDAVTLVLVR</sequence>
<evidence type="ECO:0000313" key="3">
    <source>
        <dbReference type="Proteomes" id="UP000321857"/>
    </source>
</evidence>
<dbReference type="PANTHER" id="PTHR43617:SF20">
    <property type="entry name" value="N-ALPHA-ACETYLTRANSFERASE RIMI"/>
    <property type="match status" value="1"/>
</dbReference>
<dbReference type="Proteomes" id="UP000321857">
    <property type="component" value="Chromosome"/>
</dbReference>
<dbReference type="InterPro" id="IPR000182">
    <property type="entry name" value="GNAT_dom"/>
</dbReference>
<dbReference type="GO" id="GO:0008999">
    <property type="term" value="F:protein-N-terminal-alanine acetyltransferase activity"/>
    <property type="evidence" value="ECO:0007669"/>
    <property type="project" value="TreeGrafter"/>
</dbReference>
<keyword evidence="3" id="KW-1185">Reference proteome</keyword>
<keyword evidence="2" id="KW-0808">Transferase</keyword>
<dbReference type="AlphaFoldDB" id="A0A516ISW1"/>
<dbReference type="SUPFAM" id="SSF55729">
    <property type="entry name" value="Acyl-CoA N-acyltransferases (Nat)"/>
    <property type="match status" value="1"/>
</dbReference>
<dbReference type="PROSITE" id="PS51186">
    <property type="entry name" value="GNAT"/>
    <property type="match status" value="1"/>
</dbReference>
<dbReference type="CDD" id="cd04301">
    <property type="entry name" value="NAT_SF"/>
    <property type="match status" value="1"/>
</dbReference>
<dbReference type="Gene3D" id="3.40.630.30">
    <property type="match status" value="1"/>
</dbReference>
<evidence type="ECO:0000259" key="1">
    <source>
        <dbReference type="PROSITE" id="PS51186"/>
    </source>
</evidence>
<dbReference type="PANTHER" id="PTHR43617">
    <property type="entry name" value="L-AMINO ACID N-ACETYLTRANSFERASE"/>
    <property type="match status" value="1"/>
</dbReference>
<dbReference type="OrthoDB" id="9804026at2"/>
<gene>
    <name evidence="2" type="ORF">FMM02_08455</name>
</gene>
<feature type="domain" description="N-acetyltransferase" evidence="1">
    <location>
        <begin position="11"/>
        <end position="160"/>
    </location>
</feature>
<dbReference type="InterPro" id="IPR050276">
    <property type="entry name" value="MshD_Acetyltransferase"/>
</dbReference>
<dbReference type="KEGG" id="sxa:FMM02_08455"/>
<evidence type="ECO:0000313" key="2">
    <source>
        <dbReference type="EMBL" id="QDP19983.1"/>
    </source>
</evidence>
<proteinExistence type="predicted"/>
<dbReference type="InterPro" id="IPR016181">
    <property type="entry name" value="Acyl_CoA_acyltransferase"/>
</dbReference>
<dbReference type="EMBL" id="CP041659">
    <property type="protein sequence ID" value="QDP19983.1"/>
    <property type="molecule type" value="Genomic_DNA"/>
</dbReference>
<accession>A0A516ISW1</accession>